<protein>
    <recommendedName>
        <fullName evidence="2">DUF4411 family protein</fullName>
    </recommendedName>
</protein>
<sequence length="165" mass="19160">MLQRYCLDANVLIQAWQKYYSPQFCPDYWDILIQLGNENIIFIPESVRDEIIRTEDDLSEWLKSSKIPVRKIDGLVTNCITRIFEANPFHKYLVDNTKARSLADPWVIAHAINEGAIVVTKEEKVTALNPKKIKIPNVCDNMGVQWINDFEFIAKLNIRFTCNLT</sequence>
<accession>A0A5J4R6X6</accession>
<comment type="caution">
    <text evidence="1">The sequence shown here is derived from an EMBL/GenBank/DDBJ whole genome shotgun (WGS) entry which is preliminary data.</text>
</comment>
<gene>
    <name evidence="1" type="ORF">EZS27_022312</name>
</gene>
<evidence type="ECO:0008006" key="2">
    <source>
        <dbReference type="Google" id="ProtNLM"/>
    </source>
</evidence>
<dbReference type="InterPro" id="IPR029060">
    <property type="entry name" value="PIN-like_dom_sf"/>
</dbReference>
<dbReference type="EMBL" id="SNRY01001748">
    <property type="protein sequence ID" value="KAA6328831.1"/>
    <property type="molecule type" value="Genomic_DNA"/>
</dbReference>
<organism evidence="1">
    <name type="scientific">termite gut metagenome</name>
    <dbReference type="NCBI Taxonomy" id="433724"/>
    <lineage>
        <taxon>unclassified sequences</taxon>
        <taxon>metagenomes</taxon>
        <taxon>organismal metagenomes</taxon>
    </lineage>
</organism>
<dbReference type="PIRSF" id="PIRSF008505">
    <property type="entry name" value="UCP008505"/>
    <property type="match status" value="1"/>
</dbReference>
<reference evidence="1" key="1">
    <citation type="submission" date="2019-03" db="EMBL/GenBank/DDBJ databases">
        <title>Single cell metagenomics reveals metabolic interactions within the superorganism composed of flagellate Streblomastix strix and complex community of Bacteroidetes bacteria on its surface.</title>
        <authorList>
            <person name="Treitli S.C."/>
            <person name="Kolisko M."/>
            <person name="Husnik F."/>
            <person name="Keeling P."/>
            <person name="Hampl V."/>
        </authorList>
    </citation>
    <scope>NUCLEOTIDE SEQUENCE</scope>
    <source>
        <strain evidence="1">STM</strain>
    </source>
</reference>
<dbReference type="Pfam" id="PF14367">
    <property type="entry name" value="DUF4411"/>
    <property type="match status" value="1"/>
</dbReference>
<evidence type="ECO:0000313" key="1">
    <source>
        <dbReference type="EMBL" id="KAA6328831.1"/>
    </source>
</evidence>
<dbReference type="AlphaFoldDB" id="A0A5J4R6X6"/>
<name>A0A5J4R6X6_9ZZZZ</name>
<dbReference type="InterPro" id="IPR016541">
    <property type="entry name" value="UCP008505"/>
</dbReference>
<dbReference type="SUPFAM" id="SSF88723">
    <property type="entry name" value="PIN domain-like"/>
    <property type="match status" value="1"/>
</dbReference>
<proteinExistence type="predicted"/>